<dbReference type="InterPro" id="IPR000873">
    <property type="entry name" value="AMP-dep_synth/lig_dom"/>
</dbReference>
<dbReference type="InParanoid" id="A0A507AUA3"/>
<dbReference type="GO" id="GO:0031956">
    <property type="term" value="F:medium-chain fatty acid-CoA ligase activity"/>
    <property type="evidence" value="ECO:0007669"/>
    <property type="project" value="TreeGrafter"/>
</dbReference>
<feature type="domain" description="AMP-dependent synthetase/ligase" evidence="2">
    <location>
        <begin position="101"/>
        <end position="305"/>
    </location>
</feature>
<dbReference type="InterPro" id="IPR042099">
    <property type="entry name" value="ANL_N_sf"/>
</dbReference>
<dbReference type="Gene3D" id="3.30.300.30">
    <property type="match status" value="1"/>
</dbReference>
<dbReference type="OrthoDB" id="6614653at2759"/>
<dbReference type="STRING" id="1093900.A0A507AUA3"/>
<dbReference type="Gene3D" id="3.40.50.12780">
    <property type="entry name" value="N-terminal domain of ligase-like"/>
    <property type="match status" value="1"/>
</dbReference>
<gene>
    <name evidence="4" type="ORF">E0L32_009986</name>
</gene>
<keyword evidence="5" id="KW-1185">Reference proteome</keyword>
<evidence type="ECO:0000313" key="4">
    <source>
        <dbReference type="EMBL" id="TPX08499.1"/>
    </source>
</evidence>
<dbReference type="EMBL" id="SKBQ01000077">
    <property type="protein sequence ID" value="TPX08499.1"/>
    <property type="molecule type" value="Genomic_DNA"/>
</dbReference>
<accession>A0A507AUA3</accession>
<evidence type="ECO:0000259" key="2">
    <source>
        <dbReference type="Pfam" id="PF00501"/>
    </source>
</evidence>
<evidence type="ECO:0000313" key="5">
    <source>
        <dbReference type="Proteomes" id="UP000319257"/>
    </source>
</evidence>
<dbReference type="InterPro" id="IPR020845">
    <property type="entry name" value="AMP-binding_CS"/>
</dbReference>
<protein>
    <submittedName>
        <fullName evidence="4">Uncharacterized protein</fullName>
    </submittedName>
</protein>
<evidence type="ECO:0000259" key="3">
    <source>
        <dbReference type="Pfam" id="PF13193"/>
    </source>
</evidence>
<dbReference type="Pfam" id="PF00501">
    <property type="entry name" value="AMP-binding"/>
    <property type="match status" value="1"/>
</dbReference>
<dbReference type="GeneID" id="41977433"/>
<reference evidence="4 5" key="1">
    <citation type="submission" date="2019-06" db="EMBL/GenBank/DDBJ databases">
        <title>Draft genome sequence of the filamentous fungus Phialemoniopsis curvata isolated from diesel fuel.</title>
        <authorList>
            <person name="Varaljay V.A."/>
            <person name="Lyon W.J."/>
            <person name="Crouch A.L."/>
            <person name="Drake C.E."/>
            <person name="Hollomon J.M."/>
            <person name="Nadeau L.J."/>
            <person name="Nunn H.S."/>
            <person name="Stevenson B.S."/>
            <person name="Bojanowski C.L."/>
            <person name="Crookes-Goodson W.J."/>
        </authorList>
    </citation>
    <scope>NUCLEOTIDE SEQUENCE [LARGE SCALE GENOMIC DNA]</scope>
    <source>
        <strain evidence="4 5">D216</strain>
    </source>
</reference>
<dbReference type="PANTHER" id="PTHR43201">
    <property type="entry name" value="ACYL-COA SYNTHETASE"/>
    <property type="match status" value="1"/>
</dbReference>
<dbReference type="AlphaFoldDB" id="A0A507AUA3"/>
<dbReference type="PROSITE" id="PS00455">
    <property type="entry name" value="AMP_BINDING"/>
    <property type="match status" value="1"/>
</dbReference>
<dbReference type="RefSeq" id="XP_030990210.1">
    <property type="nucleotide sequence ID" value="XM_031132555.1"/>
</dbReference>
<name>A0A507AUA3_9PEZI</name>
<sequence>MSDQHRLGIASASRPKHVGPTILPQFSLLSRLLRLACKETKIAITDRPCGISATHMQLISDVLHVRNHLISKLGPEVREALVLQEEVYINLLAPAGYEAGLVIYTSGTTGPPKAVVIRRSYLNEVPLELEDLYELRKDDCILHCLPVHHVTGIGANLLPFLFVGASIEFFGCQRFDAGQVWERWRQGGITAFSGVPTQFVRLMQFYDEHIASLPPIQLAEYVEAVNAIRFMASGSAGLPAVIQTKWTSLRRGRPILTRYGTTEFGAVFAATPNDVDLPYGAVGKLVAGVDVKLTGGDEGEILVRSHLLLDRNARDADGYFQSGDIGARKGDYYFVLGRASIDIIKSGGYKIAAPDIEREMYGLPYVFEAMVVGIDDLEYGQRVAAAVVLQDQTKTLDIKRLRDDLRSSLAPYKLPTLLRIVPFLPKTSTGKIAKKVLRDQMFPPEGHPDVQVFRKRLTASAGSRL</sequence>
<dbReference type="InterPro" id="IPR045851">
    <property type="entry name" value="AMP-bd_C_sf"/>
</dbReference>
<comment type="similarity">
    <text evidence="1">Belongs to the ATP-dependent AMP-binding enzyme family.</text>
</comment>
<dbReference type="InterPro" id="IPR025110">
    <property type="entry name" value="AMP-bd_C"/>
</dbReference>
<comment type="caution">
    <text evidence="4">The sequence shown here is derived from an EMBL/GenBank/DDBJ whole genome shotgun (WGS) entry which is preliminary data.</text>
</comment>
<proteinExistence type="inferred from homology"/>
<dbReference type="Proteomes" id="UP000319257">
    <property type="component" value="Unassembled WGS sequence"/>
</dbReference>
<dbReference type="SUPFAM" id="SSF56801">
    <property type="entry name" value="Acetyl-CoA synthetase-like"/>
    <property type="match status" value="1"/>
</dbReference>
<dbReference type="GO" id="GO:0006631">
    <property type="term" value="P:fatty acid metabolic process"/>
    <property type="evidence" value="ECO:0007669"/>
    <property type="project" value="TreeGrafter"/>
</dbReference>
<feature type="domain" description="AMP-binding enzyme C-terminal" evidence="3">
    <location>
        <begin position="356"/>
        <end position="431"/>
    </location>
</feature>
<dbReference type="PANTHER" id="PTHR43201:SF8">
    <property type="entry name" value="ACYL-COA SYNTHETASE FAMILY MEMBER 3"/>
    <property type="match status" value="1"/>
</dbReference>
<evidence type="ECO:0000256" key="1">
    <source>
        <dbReference type="ARBA" id="ARBA00006432"/>
    </source>
</evidence>
<dbReference type="Pfam" id="PF13193">
    <property type="entry name" value="AMP-binding_C"/>
    <property type="match status" value="1"/>
</dbReference>
<organism evidence="4 5">
    <name type="scientific">Thyridium curvatum</name>
    <dbReference type="NCBI Taxonomy" id="1093900"/>
    <lineage>
        <taxon>Eukaryota</taxon>
        <taxon>Fungi</taxon>
        <taxon>Dikarya</taxon>
        <taxon>Ascomycota</taxon>
        <taxon>Pezizomycotina</taxon>
        <taxon>Sordariomycetes</taxon>
        <taxon>Sordariomycetidae</taxon>
        <taxon>Thyridiales</taxon>
        <taxon>Thyridiaceae</taxon>
        <taxon>Thyridium</taxon>
    </lineage>
</organism>